<evidence type="ECO:0000313" key="4">
    <source>
        <dbReference type="RefSeq" id="XP_014482106.1"/>
    </source>
</evidence>
<feature type="signal peptide" evidence="2">
    <location>
        <begin position="1"/>
        <end position="23"/>
    </location>
</feature>
<keyword evidence="3" id="KW-1185">Reference proteome</keyword>
<dbReference type="OrthoDB" id="7555170at2759"/>
<feature type="region of interest" description="Disordered" evidence="1">
    <location>
        <begin position="30"/>
        <end position="230"/>
    </location>
</feature>
<evidence type="ECO:0000256" key="1">
    <source>
        <dbReference type="SAM" id="MobiDB-lite"/>
    </source>
</evidence>
<sequence>MDIRIFVLLVFVGVLGSLAEARAGFVRYPRNGDVRRDVPPEFAASRSKREVGDSNGETANSSETTVKPTTTTTPATTTTSSTTTDPTTTDPTTTDPTTTDPTTTGPTTTDPTTTVPSTTPTTEPTTTTTTTRTTTTTTTEATTPTTTTATPSTTTPMSTTPATTPTTPTTASPTTAGTTPESTTPTPDSTKPTKKPANDIASRSNFDDPEDSPMKPGSSSKNDAAPSPGPYFGPGAFGPYFGPGFGSGFDPYFGYPEPNFIPDSSPNYGWPNSGSGVASAGASAGSYAGGYSGMGYPSSGYLSSGYPSSGYLSAGYPSAGFPTSGFPAAGSSSVVSRGGFQDNSPDQTGYNPNAIDPLYNAGFAFPGQFPGFNDPAFDMFKQIQAQIEAQHQALADSMASQRHAFMTDQGRRSNRRNYSYSYVSGNTEDLGRRPTFDDSFYPGVGVSNMEFHNRLASEAANYGGTPQVASASIGLGPKGGFQAGHISPAAPGIESRFAEDLPPPSGNSFGVFASSSSSSHTGPDGKQVNHKSSVTGVNDNGKISYRTVHD</sequence>
<dbReference type="RefSeq" id="XP_014482107.1">
    <property type="nucleotide sequence ID" value="XM_014626621.1"/>
</dbReference>
<dbReference type="KEGG" id="dqu:106748265"/>
<protein>
    <submittedName>
        <fullName evidence="4 5">Uncharacterized protein PB18E9.04c-like isoform X1</fullName>
    </submittedName>
</protein>
<gene>
    <name evidence="4 5" type="primary">LOC106748265</name>
</gene>
<dbReference type="PANTHER" id="PTHR22917:SF6">
    <property type="entry name" value="EG:8D8.2 PROTEIN-RELATED"/>
    <property type="match status" value="1"/>
</dbReference>
<dbReference type="AlphaFoldDB" id="A0A6P3XUC8"/>
<evidence type="ECO:0000313" key="3">
    <source>
        <dbReference type="Proteomes" id="UP000515204"/>
    </source>
</evidence>
<reference evidence="4 5" key="1">
    <citation type="submission" date="2025-04" db="UniProtKB">
        <authorList>
            <consortium name="RefSeq"/>
        </authorList>
    </citation>
    <scope>IDENTIFICATION</scope>
</reference>
<evidence type="ECO:0000256" key="2">
    <source>
        <dbReference type="SAM" id="SignalP"/>
    </source>
</evidence>
<organism evidence="3 4">
    <name type="scientific">Dinoponera quadriceps</name>
    <name type="common">South American ant</name>
    <dbReference type="NCBI Taxonomy" id="609295"/>
    <lineage>
        <taxon>Eukaryota</taxon>
        <taxon>Metazoa</taxon>
        <taxon>Ecdysozoa</taxon>
        <taxon>Arthropoda</taxon>
        <taxon>Hexapoda</taxon>
        <taxon>Insecta</taxon>
        <taxon>Pterygota</taxon>
        <taxon>Neoptera</taxon>
        <taxon>Endopterygota</taxon>
        <taxon>Hymenoptera</taxon>
        <taxon>Apocrita</taxon>
        <taxon>Aculeata</taxon>
        <taxon>Formicoidea</taxon>
        <taxon>Formicidae</taxon>
        <taxon>Ponerinae</taxon>
        <taxon>Ponerini</taxon>
        <taxon>Dinoponera</taxon>
    </lineage>
</organism>
<dbReference type="PANTHER" id="PTHR22917">
    <property type="entry name" value="HEMOPEXIN DOMAIN-CONTAINING PROTEIN"/>
    <property type="match status" value="1"/>
</dbReference>
<feature type="chain" id="PRO_5044646796" evidence="2">
    <location>
        <begin position="24"/>
        <end position="550"/>
    </location>
</feature>
<dbReference type="Proteomes" id="UP000515204">
    <property type="component" value="Unplaced"/>
</dbReference>
<proteinExistence type="predicted"/>
<feature type="compositionally biased region" description="Basic and acidic residues" evidence="1">
    <location>
        <begin position="30"/>
        <end position="39"/>
    </location>
</feature>
<dbReference type="GeneID" id="106748265"/>
<name>A0A6P3XUC8_DINQU</name>
<keyword evidence="2" id="KW-0732">Signal</keyword>
<feature type="region of interest" description="Disordered" evidence="1">
    <location>
        <begin position="494"/>
        <end position="550"/>
    </location>
</feature>
<accession>A0A6P3XUC8</accession>
<dbReference type="RefSeq" id="XP_014482106.1">
    <property type="nucleotide sequence ID" value="XM_014626620.1"/>
</dbReference>
<dbReference type="InterPro" id="IPR051298">
    <property type="entry name" value="Heme_transport/Cell_adhesion"/>
</dbReference>
<feature type="compositionally biased region" description="Low complexity" evidence="1">
    <location>
        <begin position="61"/>
        <end position="190"/>
    </location>
</feature>
<evidence type="ECO:0000313" key="5">
    <source>
        <dbReference type="RefSeq" id="XP_014482107.1"/>
    </source>
</evidence>